<dbReference type="Proteomes" id="UP000177369">
    <property type="component" value="Unassembled WGS sequence"/>
</dbReference>
<comment type="caution">
    <text evidence="1">The sequence shown here is derived from an EMBL/GenBank/DDBJ whole genome shotgun (WGS) entry which is preliminary data.</text>
</comment>
<dbReference type="GO" id="GO:0008270">
    <property type="term" value="F:zinc ion binding"/>
    <property type="evidence" value="ECO:0007669"/>
    <property type="project" value="InterPro"/>
</dbReference>
<proteinExistence type="predicted"/>
<dbReference type="GO" id="GO:0004089">
    <property type="term" value="F:carbonate dehydratase activity"/>
    <property type="evidence" value="ECO:0007669"/>
    <property type="project" value="InterPro"/>
</dbReference>
<organism evidence="1 2">
    <name type="scientific">Candidatus Curtissbacteria bacterium RIFCSPHIGHO2_02_FULL_40_16b</name>
    <dbReference type="NCBI Taxonomy" id="1797714"/>
    <lineage>
        <taxon>Bacteria</taxon>
        <taxon>Candidatus Curtissiibacteriota</taxon>
    </lineage>
</organism>
<reference evidence="1 2" key="1">
    <citation type="journal article" date="2016" name="Nat. Commun.">
        <title>Thousands of microbial genomes shed light on interconnected biogeochemical processes in an aquifer system.</title>
        <authorList>
            <person name="Anantharaman K."/>
            <person name="Brown C.T."/>
            <person name="Hug L.A."/>
            <person name="Sharon I."/>
            <person name="Castelle C.J."/>
            <person name="Probst A.J."/>
            <person name="Thomas B.C."/>
            <person name="Singh A."/>
            <person name="Wilkins M.J."/>
            <person name="Karaoz U."/>
            <person name="Brodie E.L."/>
            <person name="Williams K.H."/>
            <person name="Hubbard S.S."/>
            <person name="Banfield J.F."/>
        </authorList>
    </citation>
    <scope>NUCLEOTIDE SEQUENCE [LARGE SCALE GENOMIC DNA]</scope>
</reference>
<gene>
    <name evidence="1" type="ORF">A3D04_00110</name>
</gene>
<evidence type="ECO:0000313" key="2">
    <source>
        <dbReference type="Proteomes" id="UP000177369"/>
    </source>
</evidence>
<evidence type="ECO:0000313" key="1">
    <source>
        <dbReference type="EMBL" id="OGD89209.1"/>
    </source>
</evidence>
<sequence>MHKAKILAIGCTDLRFQKIVDQDLQIRSHYGEFDRILWPGTSKDLRNVLSAALTSLKLHNPEEVLIYEHEDCGAYGDNNSEAAHKSNATKLKKALLKEKPQLQVETLIATLQEIKDL</sequence>
<dbReference type="AlphaFoldDB" id="A0A1F5GBI6"/>
<name>A0A1F5GBI6_9BACT</name>
<dbReference type="InterPro" id="IPR046871">
    <property type="entry name" value="Pro_CA_2"/>
</dbReference>
<dbReference type="EMBL" id="MFBD01000009">
    <property type="protein sequence ID" value="OGD89209.1"/>
    <property type="molecule type" value="Genomic_DNA"/>
</dbReference>
<dbReference type="SUPFAM" id="SSF53056">
    <property type="entry name" value="beta-carbonic anhydrase, cab"/>
    <property type="match status" value="1"/>
</dbReference>
<accession>A0A1F5GBI6</accession>
<evidence type="ECO:0008006" key="3">
    <source>
        <dbReference type="Google" id="ProtNLM"/>
    </source>
</evidence>
<dbReference type="Pfam" id="PF20393">
    <property type="entry name" value="Pro_CA_2"/>
    <property type="match status" value="1"/>
</dbReference>
<dbReference type="InterPro" id="IPR036874">
    <property type="entry name" value="Carbonic_anhydrase_sf"/>
</dbReference>
<protein>
    <recommendedName>
        <fullName evidence="3">Carbonic anhydrase</fullName>
    </recommendedName>
</protein>